<dbReference type="InterPro" id="IPR022812">
    <property type="entry name" value="Dynamin"/>
</dbReference>
<evidence type="ECO:0000259" key="20">
    <source>
        <dbReference type="PROSITE" id="PS51718"/>
    </source>
</evidence>
<keyword evidence="11" id="KW-1133">Transmembrane helix</keyword>
<comment type="similarity">
    <text evidence="17">Belongs to the TRAFAC class dynamin-like GTPase superfamily. Dynamin/Fzo/YdjA family.</text>
</comment>
<dbReference type="GO" id="GO:0046872">
    <property type="term" value="F:metal ion binding"/>
    <property type="evidence" value="ECO:0007669"/>
    <property type="project" value="UniProtKB-KW"/>
</dbReference>
<feature type="domain" description="Dynamin-type G" evidence="20">
    <location>
        <begin position="219"/>
        <end position="497"/>
    </location>
</feature>
<dbReference type="VEuPathDB" id="FungiDB:B9J08_000213"/>
<dbReference type="PRINTS" id="PR00195">
    <property type="entry name" value="DYNAMIN"/>
</dbReference>
<dbReference type="InterPro" id="IPR045063">
    <property type="entry name" value="Dynamin_N"/>
</dbReference>
<evidence type="ECO:0000256" key="10">
    <source>
        <dbReference type="ARBA" id="ARBA00022946"/>
    </source>
</evidence>
<dbReference type="InterPro" id="IPR001401">
    <property type="entry name" value="Dynamin_GTPase"/>
</dbReference>
<evidence type="ECO:0000256" key="5">
    <source>
        <dbReference type="ARBA" id="ARBA00022723"/>
    </source>
</evidence>
<evidence type="ECO:0000256" key="17">
    <source>
        <dbReference type="RuleBase" id="RU003932"/>
    </source>
</evidence>
<keyword evidence="9" id="KW-0460">Magnesium</keyword>
<evidence type="ECO:0000256" key="1">
    <source>
        <dbReference type="ARBA" id="ARBA00004273"/>
    </source>
</evidence>
<dbReference type="GO" id="GO:0005886">
    <property type="term" value="C:plasma membrane"/>
    <property type="evidence" value="ECO:0007669"/>
    <property type="project" value="TreeGrafter"/>
</dbReference>
<keyword evidence="15" id="KW-1015">Disulfide bond</keyword>
<keyword evidence="4" id="KW-0812">Transmembrane</keyword>
<dbReference type="EMBL" id="LGST01000018">
    <property type="protein sequence ID" value="KNE00549.1"/>
    <property type="molecule type" value="Genomic_DNA"/>
</dbReference>
<evidence type="ECO:0000256" key="3">
    <source>
        <dbReference type="ARBA" id="ARBA00011980"/>
    </source>
</evidence>
<dbReference type="InterPro" id="IPR019762">
    <property type="entry name" value="Dynamin_GTPase_CS"/>
</dbReference>
<dbReference type="PANTHER" id="PTHR11566">
    <property type="entry name" value="DYNAMIN"/>
    <property type="match status" value="1"/>
</dbReference>
<organism evidence="21 22">
    <name type="scientific">Candidozyma auris</name>
    <name type="common">Yeast</name>
    <name type="synonym">Candida auris</name>
    <dbReference type="NCBI Taxonomy" id="498019"/>
    <lineage>
        <taxon>Eukaryota</taxon>
        <taxon>Fungi</taxon>
        <taxon>Dikarya</taxon>
        <taxon>Ascomycota</taxon>
        <taxon>Saccharomycotina</taxon>
        <taxon>Pichiomycetes</taxon>
        <taxon>Metschnikowiaceae</taxon>
        <taxon>Candidozyma</taxon>
    </lineage>
</organism>
<evidence type="ECO:0000256" key="18">
    <source>
        <dbReference type="SAM" id="MobiDB-lite"/>
    </source>
</evidence>
<protein>
    <recommendedName>
        <fullName evidence="3">dynamin GTPase</fullName>
        <ecNumber evidence="3">3.6.5.5</ecNumber>
    </recommendedName>
</protein>
<evidence type="ECO:0000259" key="19">
    <source>
        <dbReference type="PROSITE" id="PS51388"/>
    </source>
</evidence>
<evidence type="ECO:0000256" key="2">
    <source>
        <dbReference type="ARBA" id="ARBA00004569"/>
    </source>
</evidence>
<dbReference type="GO" id="GO:0003924">
    <property type="term" value="F:GTPase activity"/>
    <property type="evidence" value="ECO:0007669"/>
    <property type="project" value="InterPro"/>
</dbReference>
<dbReference type="GO" id="GO:0005874">
    <property type="term" value="C:microtubule"/>
    <property type="evidence" value="ECO:0007669"/>
    <property type="project" value="TreeGrafter"/>
</dbReference>
<dbReference type="GO" id="GO:0005525">
    <property type="term" value="F:GTP binding"/>
    <property type="evidence" value="ECO:0007669"/>
    <property type="project" value="UniProtKB-KW"/>
</dbReference>
<dbReference type="AlphaFoldDB" id="A0A0L0P2P4"/>
<feature type="compositionally biased region" description="Acidic residues" evidence="18">
    <location>
        <begin position="155"/>
        <end position="192"/>
    </location>
</feature>
<keyword evidence="10" id="KW-0809">Transit peptide</keyword>
<keyword evidence="13 17" id="KW-0342">GTP-binding</keyword>
<evidence type="ECO:0000256" key="6">
    <source>
        <dbReference type="ARBA" id="ARBA00022741"/>
    </source>
</evidence>
<keyword evidence="14" id="KW-0472">Membrane</keyword>
<dbReference type="InterPro" id="IPR020850">
    <property type="entry name" value="GED_dom"/>
</dbReference>
<dbReference type="GO" id="GO:0005758">
    <property type="term" value="C:mitochondrial intermembrane space"/>
    <property type="evidence" value="ECO:0007669"/>
    <property type="project" value="UniProtKB-SubCell"/>
</dbReference>
<evidence type="ECO:0000313" key="21">
    <source>
        <dbReference type="EMBL" id="KNE00549.1"/>
    </source>
</evidence>
<dbReference type="GO" id="GO:0005743">
    <property type="term" value="C:mitochondrial inner membrane"/>
    <property type="evidence" value="ECO:0007669"/>
    <property type="project" value="UniProtKB-SubCell"/>
</dbReference>
<keyword evidence="8" id="KW-0378">Hydrolase</keyword>
<dbReference type="CDD" id="cd08771">
    <property type="entry name" value="DLP_1"/>
    <property type="match status" value="1"/>
</dbReference>
<keyword evidence="6 17" id="KW-0547">Nucleotide-binding</keyword>
<dbReference type="GO" id="GO:0008053">
    <property type="term" value="P:mitochondrial fusion"/>
    <property type="evidence" value="ECO:0007669"/>
    <property type="project" value="TreeGrafter"/>
</dbReference>
<feature type="domain" description="GED" evidence="19">
    <location>
        <begin position="793"/>
        <end position="886"/>
    </location>
</feature>
<name>A0A0L0P2P4_CANAR</name>
<dbReference type="InterPro" id="IPR030381">
    <property type="entry name" value="G_DYNAMIN_dom"/>
</dbReference>
<feature type="compositionally biased region" description="Low complexity" evidence="18">
    <location>
        <begin position="141"/>
        <end position="150"/>
    </location>
</feature>
<evidence type="ECO:0000256" key="13">
    <source>
        <dbReference type="ARBA" id="ARBA00023134"/>
    </source>
</evidence>
<dbReference type="SUPFAM" id="SSF52540">
    <property type="entry name" value="P-loop containing nucleoside triphosphate hydrolases"/>
    <property type="match status" value="1"/>
</dbReference>
<dbReference type="VEuPathDB" id="FungiDB:CJJ07_001151"/>
<dbReference type="Gene3D" id="3.40.50.300">
    <property type="entry name" value="P-loop containing nucleotide triphosphate hydrolases"/>
    <property type="match status" value="1"/>
</dbReference>
<evidence type="ECO:0000256" key="11">
    <source>
        <dbReference type="ARBA" id="ARBA00022989"/>
    </source>
</evidence>
<dbReference type="VEuPathDB" id="FungiDB:CJI96_0000941"/>
<evidence type="ECO:0000256" key="8">
    <source>
        <dbReference type="ARBA" id="ARBA00022801"/>
    </source>
</evidence>
<feature type="region of interest" description="Disordered" evidence="18">
    <location>
        <begin position="119"/>
        <end position="192"/>
    </location>
</feature>
<reference evidence="22" key="1">
    <citation type="journal article" date="2015" name="BMC Genomics">
        <title>Draft genome of a commonly misdiagnosed multidrug resistant pathogen Candida auris.</title>
        <authorList>
            <person name="Chatterjee S."/>
            <person name="Alampalli S.V."/>
            <person name="Nageshan R.K."/>
            <person name="Chettiar S.T."/>
            <person name="Joshi S."/>
            <person name="Tatu U.S."/>
        </authorList>
    </citation>
    <scope>NUCLEOTIDE SEQUENCE [LARGE SCALE GENOMIC DNA]</scope>
    <source>
        <strain evidence="22">6684</strain>
    </source>
</reference>
<comment type="caution">
    <text evidence="21">The sequence shown here is derived from an EMBL/GenBank/DDBJ whole genome shotgun (WGS) entry which is preliminary data.</text>
</comment>
<evidence type="ECO:0000256" key="15">
    <source>
        <dbReference type="ARBA" id="ARBA00023157"/>
    </source>
</evidence>
<dbReference type="PANTHER" id="PTHR11566:SF212">
    <property type="entry name" value="DYNAMIN"/>
    <property type="match status" value="1"/>
</dbReference>
<feature type="compositionally biased region" description="Gly residues" evidence="18">
    <location>
        <begin position="127"/>
        <end position="137"/>
    </location>
</feature>
<evidence type="ECO:0000256" key="14">
    <source>
        <dbReference type="ARBA" id="ARBA00023136"/>
    </source>
</evidence>
<evidence type="ECO:0000256" key="4">
    <source>
        <dbReference type="ARBA" id="ARBA00022692"/>
    </source>
</evidence>
<dbReference type="PROSITE" id="PS51388">
    <property type="entry name" value="GED"/>
    <property type="match status" value="1"/>
</dbReference>
<dbReference type="VEuPathDB" id="FungiDB:CJI97_000216"/>
<dbReference type="InterPro" id="IPR056495">
    <property type="entry name" value="LIS_MGM1"/>
</dbReference>
<sequence length="898" mass="100634">MFKAGLVLRHLLRSFRSVQPRLFFHIINRSPITRSAHTRNLLLSRPSGVVFKRNIGFIKVIAKATRVPAYIGGTMAAGGTYIAYKVEQAQQYTSDRFSAIKDFTSELFDKTGDVFKGLGGDKSNSGDGSGGGGGSGGSEDAAALGATAAAVGLSSDEESDSIVGDDEDTEEDEETLIDQDDDEPPDLENDETTDDMLNLTRQMIEIRNILSAVDPQSETLKLPLIVVIGSQSSGKSSVLEAIVGQEFLPKGSNMVTRRPIELTLVNSPDSASEVAEFPALKMFNLTDFTQVQKTLFDLNMAVPASECISNDPIQITVRSPRVPDLSLVDLPGYIQVEAADQPTELKQKIRSLCNRYLEAPNIILAISAADVDLANSSALRAAKLADPLGERTLGVITKLDLVEPEKARAILLNRKYPLKMGYVGVITRAPDSGKSSGGGLFGRKRITGYQAYVAQQNFEYQFLKDNKEAFIGTITGSRNLKKKLMKVLEKSMSASLRPTHLAIQQELEETAYQFKVEFNDRSLTPQMYLANNIDLLKVAIKELSQKFSRNELKALLKNELDQKVLDLLAERYWNKPFDLKGDVYASTEPDLRELSQLSSVEEESYWHKKLDLATSSLTKLGVGRLSTSMLAEAIVTEINNIVDKTQLANHPMAKKAVEDAAKSVLKSKYYSTADQVENCIKPYKYEVEIEDREWNASRDSAVNLIKEELRQCENVYSALKKLVGGRKLQQIVTYLEKLNGERKTEIDSDSNETLGFSKTLIERGKYAIFLKERQKLLKMRYLFVKNLKKCKLKDNKYQCPEIFMDAVSSKLTSTAILFLNVELLSDFYYNFPRKLDEEFFGNLSKEQMESFAKEDPKIKKHIELQERKDLLEDAMRKIEGILAFQRQKIEDRPNSTWW</sequence>
<dbReference type="EC" id="3.6.5.5" evidence="3"/>
<keyword evidence="5" id="KW-0479">Metal-binding</keyword>
<dbReference type="GO" id="GO:0031623">
    <property type="term" value="P:receptor internalization"/>
    <property type="evidence" value="ECO:0007669"/>
    <property type="project" value="TreeGrafter"/>
</dbReference>
<keyword evidence="12" id="KW-0496">Mitochondrion</keyword>
<gene>
    <name evidence="21" type="ORF">QG37_02582</name>
</gene>
<dbReference type="InterPro" id="IPR027417">
    <property type="entry name" value="P-loop_NTPase"/>
</dbReference>
<dbReference type="Pfam" id="PF24550">
    <property type="entry name" value="LIS_MGM1"/>
    <property type="match status" value="1"/>
</dbReference>
<proteinExistence type="inferred from homology"/>
<dbReference type="Proteomes" id="UP000037122">
    <property type="component" value="Unassembled WGS sequence"/>
</dbReference>
<evidence type="ECO:0000256" key="12">
    <source>
        <dbReference type="ARBA" id="ARBA00023128"/>
    </source>
</evidence>
<comment type="catalytic activity">
    <reaction evidence="16">
        <text>GTP + H2O = GDP + phosphate + H(+)</text>
        <dbReference type="Rhea" id="RHEA:19669"/>
        <dbReference type="ChEBI" id="CHEBI:15377"/>
        <dbReference type="ChEBI" id="CHEBI:15378"/>
        <dbReference type="ChEBI" id="CHEBI:37565"/>
        <dbReference type="ChEBI" id="CHEBI:43474"/>
        <dbReference type="ChEBI" id="CHEBI:58189"/>
        <dbReference type="EC" id="3.6.5.5"/>
    </reaction>
</comment>
<keyword evidence="7" id="KW-0999">Mitochondrion inner membrane</keyword>
<dbReference type="GO" id="GO:0061024">
    <property type="term" value="P:membrane organization"/>
    <property type="evidence" value="ECO:0007669"/>
    <property type="project" value="UniProtKB-ARBA"/>
</dbReference>
<dbReference type="GO" id="GO:0008017">
    <property type="term" value="F:microtubule binding"/>
    <property type="evidence" value="ECO:0007669"/>
    <property type="project" value="TreeGrafter"/>
</dbReference>
<evidence type="ECO:0000313" key="22">
    <source>
        <dbReference type="Proteomes" id="UP000037122"/>
    </source>
</evidence>
<dbReference type="FunFam" id="3.40.50.300:FF:000741">
    <property type="entry name" value="Putative mitochondrial dynamin GTPase"/>
    <property type="match status" value="1"/>
</dbReference>
<dbReference type="VEuPathDB" id="FungiDB:CJJ09_002187"/>
<comment type="subcellular location">
    <subcellularLocation>
        <location evidence="1">Mitochondrion inner membrane</location>
    </subcellularLocation>
    <subcellularLocation>
        <location evidence="2">Mitochondrion intermembrane space</location>
    </subcellularLocation>
</comment>
<dbReference type="PROSITE" id="PS51718">
    <property type="entry name" value="G_DYNAMIN_2"/>
    <property type="match status" value="1"/>
</dbReference>
<dbReference type="PROSITE" id="PS00410">
    <property type="entry name" value="G_DYNAMIN_1"/>
    <property type="match status" value="1"/>
</dbReference>
<dbReference type="SMART" id="SM00053">
    <property type="entry name" value="DYNc"/>
    <property type="match status" value="1"/>
</dbReference>
<evidence type="ECO:0000256" key="9">
    <source>
        <dbReference type="ARBA" id="ARBA00022842"/>
    </source>
</evidence>
<dbReference type="Pfam" id="PF00350">
    <property type="entry name" value="Dynamin_N"/>
    <property type="match status" value="1"/>
</dbReference>
<dbReference type="VEuPathDB" id="FungiDB:QG37_02582"/>
<evidence type="ECO:0000256" key="16">
    <source>
        <dbReference type="ARBA" id="ARBA00048040"/>
    </source>
</evidence>
<accession>A0A0L0P2P4</accession>
<evidence type="ECO:0000256" key="7">
    <source>
        <dbReference type="ARBA" id="ARBA00022792"/>
    </source>
</evidence>